<dbReference type="STRING" id="323097.Nham_1361"/>
<accession>Q1QNL2</accession>
<dbReference type="Gene3D" id="1.10.8.60">
    <property type="match status" value="1"/>
</dbReference>
<evidence type="ECO:0000259" key="3">
    <source>
        <dbReference type="SMART" id="SM00382"/>
    </source>
</evidence>
<dbReference type="SUPFAM" id="SSF52540">
    <property type="entry name" value="P-loop containing nucleoside triphosphate hydrolases"/>
    <property type="match status" value="1"/>
</dbReference>
<dbReference type="GO" id="GO:0004222">
    <property type="term" value="F:metalloendopeptidase activity"/>
    <property type="evidence" value="ECO:0007669"/>
    <property type="project" value="InterPro"/>
</dbReference>
<dbReference type="KEGG" id="nha:Nham_1361"/>
<dbReference type="Gene3D" id="1.20.58.760">
    <property type="entry name" value="Peptidase M41"/>
    <property type="match status" value="1"/>
</dbReference>
<reference evidence="4 5" key="1">
    <citation type="submission" date="2006-03" db="EMBL/GenBank/DDBJ databases">
        <title>Complete sequence of chromosome of Nitrobacter hamburgensis X14.</title>
        <authorList>
            <consortium name="US DOE Joint Genome Institute"/>
            <person name="Copeland A."/>
            <person name="Lucas S."/>
            <person name="Lapidus A."/>
            <person name="Barry K."/>
            <person name="Detter J.C."/>
            <person name="Glavina del Rio T."/>
            <person name="Hammon N."/>
            <person name="Israni S."/>
            <person name="Dalin E."/>
            <person name="Tice H."/>
            <person name="Pitluck S."/>
            <person name="Chain P."/>
            <person name="Malfatti S."/>
            <person name="Shin M."/>
            <person name="Vergez L."/>
            <person name="Schmutz J."/>
            <person name="Larimer F."/>
            <person name="Land M."/>
            <person name="Hauser L."/>
            <person name="Kyrpides N."/>
            <person name="Ivanova N."/>
            <person name="Ward B."/>
            <person name="Arp D."/>
            <person name="Klotz M."/>
            <person name="Stein L."/>
            <person name="O'Mullan G."/>
            <person name="Starkenburg S."/>
            <person name="Sayavedra L."/>
            <person name="Poret-Peterson A.T."/>
            <person name="Gentry M.E."/>
            <person name="Bruce D."/>
            <person name="Richardson P."/>
        </authorList>
    </citation>
    <scope>NUCLEOTIDE SEQUENCE [LARGE SCALE GENOMIC DNA]</scope>
    <source>
        <strain evidence="5">DSM 10229 / NCIMB 13809 / X14</strain>
    </source>
</reference>
<keyword evidence="1" id="KW-0067">ATP-binding</keyword>
<protein>
    <submittedName>
        <fullName evidence="4">AAA ATPase, central region</fullName>
    </submittedName>
</protein>
<dbReference type="GO" id="GO:0016887">
    <property type="term" value="F:ATP hydrolysis activity"/>
    <property type="evidence" value="ECO:0007669"/>
    <property type="project" value="InterPro"/>
</dbReference>
<evidence type="ECO:0000256" key="1">
    <source>
        <dbReference type="RuleBase" id="RU003651"/>
    </source>
</evidence>
<gene>
    <name evidence="4" type="ordered locus">Nham_1361</name>
</gene>
<dbReference type="AlphaFoldDB" id="Q1QNL2"/>
<feature type="compositionally biased region" description="Basic and acidic residues" evidence="2">
    <location>
        <begin position="62"/>
        <end position="72"/>
    </location>
</feature>
<dbReference type="OrthoDB" id="9809379at2"/>
<organism evidence="4 5">
    <name type="scientific">Nitrobacter hamburgensis (strain DSM 10229 / NCIMB 13809 / X14)</name>
    <dbReference type="NCBI Taxonomy" id="323097"/>
    <lineage>
        <taxon>Bacteria</taxon>
        <taxon>Pseudomonadati</taxon>
        <taxon>Pseudomonadota</taxon>
        <taxon>Alphaproteobacteria</taxon>
        <taxon>Hyphomicrobiales</taxon>
        <taxon>Nitrobacteraceae</taxon>
        <taxon>Nitrobacter</taxon>
    </lineage>
</organism>
<dbReference type="InterPro" id="IPR000642">
    <property type="entry name" value="Peptidase_M41"/>
</dbReference>
<feature type="region of interest" description="Disordered" evidence="2">
    <location>
        <begin position="1"/>
        <end position="82"/>
    </location>
</feature>
<dbReference type="SMART" id="SM00382">
    <property type="entry name" value="AAA"/>
    <property type="match status" value="1"/>
</dbReference>
<dbReference type="InterPro" id="IPR027417">
    <property type="entry name" value="P-loop_NTPase"/>
</dbReference>
<dbReference type="GO" id="GO:0004176">
    <property type="term" value="F:ATP-dependent peptidase activity"/>
    <property type="evidence" value="ECO:0007669"/>
    <property type="project" value="InterPro"/>
</dbReference>
<dbReference type="GO" id="GO:0006508">
    <property type="term" value="P:proteolysis"/>
    <property type="evidence" value="ECO:0007669"/>
    <property type="project" value="InterPro"/>
</dbReference>
<dbReference type="PANTHER" id="PTHR23076:SF97">
    <property type="entry name" value="ATP-DEPENDENT ZINC METALLOPROTEASE YME1L1"/>
    <property type="match status" value="1"/>
</dbReference>
<dbReference type="InterPro" id="IPR003960">
    <property type="entry name" value="ATPase_AAA_CS"/>
</dbReference>
<dbReference type="GO" id="GO:0005886">
    <property type="term" value="C:plasma membrane"/>
    <property type="evidence" value="ECO:0007669"/>
    <property type="project" value="TreeGrafter"/>
</dbReference>
<dbReference type="PROSITE" id="PS00674">
    <property type="entry name" value="AAA"/>
    <property type="match status" value="1"/>
</dbReference>
<name>Q1QNL2_NITHX</name>
<dbReference type="HOGENOM" id="CLU_000688_20_0_5"/>
<sequence length="704" mass="75879">MTAKKLAKAQRSRVAKEKTSVAKKTTRRKVASREKAGGVSRKQRKSVDGPHARMLPPPVAREAPDEIIRADDPPPPPKRAKRTLSARCSIVAAAFHGTIGGEIRQRLKSETGLALVILVPGPSWVAPVKWHFLERFGKCWETFEVDTTKTTPQQKAERNGQVATSLSRGHSVVGIAVDRNALPTALTMAIDLTIRLDAPGARTIARAIRMFTGKPVPAGLDDKICAGLEFHDLVAAFRANSSPAEIVERLRHAAASSGSVGAAERLPRLDDAVEYGAARTWGMTLARDLADYRAGRLDWQEVDRGAVLFSEPGLGKSLFARILAQACGVPLVAFSIADLFAGSAGYLDSVIKASRAMFERAAAVAPCILFLDEIDALPNRATMTPRAAEWWTSVLTDFMLSLDNAVAGKRAGIVVIGATNNIKGVDAAILRPGRLERAIEVKRPDRAGAANILRHHLNGEIPDADIDDIAELLDGSTGAEIMMTVRDARRIARYAGRQLRRDDVLEAMAPAEEVAPDALRRICIHEAAHAVGSIVVPSGILKRCIVRSTEGAAGQTLVETDKDDLLTRDSVERRAIVLLAGRTAEQILIGNAGLGSGGDDASDLAQVTQYVASLHASTGLGETLAYLSSHRDSLEAVRLDPGLRATVERHVRTLQTRTEEVVHRYRDAIIAVADQLRTRRQLSGEEVRRIVGATAAKDQIESAQ</sequence>
<feature type="compositionally biased region" description="Basic residues" evidence="2">
    <location>
        <begin position="1"/>
        <end position="13"/>
    </location>
</feature>
<dbReference type="eggNOG" id="COG0465">
    <property type="taxonomic scope" value="Bacteria"/>
</dbReference>
<dbReference type="Gene3D" id="3.40.50.300">
    <property type="entry name" value="P-loop containing nucleotide triphosphate hydrolases"/>
    <property type="match status" value="1"/>
</dbReference>
<dbReference type="GO" id="GO:0030163">
    <property type="term" value="P:protein catabolic process"/>
    <property type="evidence" value="ECO:0007669"/>
    <property type="project" value="TreeGrafter"/>
</dbReference>
<dbReference type="EMBL" id="CP000319">
    <property type="protein sequence ID" value="ABE62185.1"/>
    <property type="molecule type" value="Genomic_DNA"/>
</dbReference>
<dbReference type="Pfam" id="PF00004">
    <property type="entry name" value="AAA"/>
    <property type="match status" value="1"/>
</dbReference>
<dbReference type="CDD" id="cd19481">
    <property type="entry name" value="RecA-like_protease"/>
    <property type="match status" value="1"/>
</dbReference>
<evidence type="ECO:0000313" key="4">
    <source>
        <dbReference type="EMBL" id="ABE62185.1"/>
    </source>
</evidence>
<dbReference type="InterPro" id="IPR003959">
    <property type="entry name" value="ATPase_AAA_core"/>
</dbReference>
<keyword evidence="1" id="KW-0547">Nucleotide-binding</keyword>
<dbReference type="GO" id="GO:0005524">
    <property type="term" value="F:ATP binding"/>
    <property type="evidence" value="ECO:0007669"/>
    <property type="project" value="UniProtKB-KW"/>
</dbReference>
<evidence type="ECO:0000313" key="5">
    <source>
        <dbReference type="Proteomes" id="UP000001953"/>
    </source>
</evidence>
<evidence type="ECO:0000256" key="2">
    <source>
        <dbReference type="SAM" id="MobiDB-lite"/>
    </source>
</evidence>
<dbReference type="InterPro" id="IPR037219">
    <property type="entry name" value="Peptidase_M41-like"/>
</dbReference>
<keyword evidence="5" id="KW-1185">Reference proteome</keyword>
<dbReference type="RefSeq" id="WP_011509877.1">
    <property type="nucleotide sequence ID" value="NC_007964.1"/>
</dbReference>
<feature type="domain" description="AAA+ ATPase" evidence="3">
    <location>
        <begin position="302"/>
        <end position="445"/>
    </location>
</feature>
<comment type="similarity">
    <text evidence="1">Belongs to the AAA ATPase family.</text>
</comment>
<dbReference type="SUPFAM" id="SSF140990">
    <property type="entry name" value="FtsH protease domain-like"/>
    <property type="match status" value="1"/>
</dbReference>
<proteinExistence type="inferred from homology"/>
<dbReference type="Proteomes" id="UP000001953">
    <property type="component" value="Chromosome"/>
</dbReference>
<dbReference type="PANTHER" id="PTHR23076">
    <property type="entry name" value="METALLOPROTEASE M41 FTSH"/>
    <property type="match status" value="1"/>
</dbReference>
<dbReference type="Pfam" id="PF01434">
    <property type="entry name" value="Peptidase_M41"/>
    <property type="match status" value="1"/>
</dbReference>
<dbReference type="InterPro" id="IPR003593">
    <property type="entry name" value="AAA+_ATPase"/>
</dbReference>